<keyword evidence="1" id="KW-0732">Signal</keyword>
<gene>
    <name evidence="3" type="ORF">AV926_12370</name>
</gene>
<dbReference type="Proteomes" id="UP000076630">
    <property type="component" value="Unassembled WGS sequence"/>
</dbReference>
<dbReference type="OrthoDB" id="1025008at2"/>
<organism evidence="3 4">
    <name type="scientific">Myroides marinus</name>
    <dbReference type="NCBI Taxonomy" id="703342"/>
    <lineage>
        <taxon>Bacteria</taxon>
        <taxon>Pseudomonadati</taxon>
        <taxon>Bacteroidota</taxon>
        <taxon>Flavobacteriia</taxon>
        <taxon>Flavobacteriales</taxon>
        <taxon>Flavobacteriaceae</taxon>
        <taxon>Myroides</taxon>
    </lineage>
</organism>
<feature type="chain" id="PRO_5007826386" description="DUF6850 domain-containing protein" evidence="1">
    <location>
        <begin position="23"/>
        <end position="509"/>
    </location>
</feature>
<dbReference type="EMBL" id="LQNU01000065">
    <property type="protein sequence ID" value="KZE78245.1"/>
    <property type="molecule type" value="Genomic_DNA"/>
</dbReference>
<dbReference type="InterPro" id="IPR049236">
    <property type="entry name" value="DUF6850"/>
</dbReference>
<comment type="caution">
    <text evidence="3">The sequence shown here is derived from an EMBL/GenBank/DDBJ whole genome shotgun (WGS) entry which is preliminary data.</text>
</comment>
<feature type="domain" description="DUF6850" evidence="2">
    <location>
        <begin position="58"/>
        <end position="509"/>
    </location>
</feature>
<feature type="signal peptide" evidence="1">
    <location>
        <begin position="1"/>
        <end position="22"/>
    </location>
</feature>
<evidence type="ECO:0000256" key="1">
    <source>
        <dbReference type="SAM" id="SignalP"/>
    </source>
</evidence>
<evidence type="ECO:0000313" key="4">
    <source>
        <dbReference type="Proteomes" id="UP000076630"/>
    </source>
</evidence>
<proteinExistence type="predicted"/>
<reference evidence="3 4" key="1">
    <citation type="submission" date="2016-01" db="EMBL/GenBank/DDBJ databases">
        <title>Whole genome sequencing of Myroides marinus L41.</title>
        <authorList>
            <person name="Hong K.W."/>
        </authorList>
    </citation>
    <scope>NUCLEOTIDE SEQUENCE [LARGE SCALE GENOMIC DNA]</scope>
    <source>
        <strain evidence="3 4">L41</strain>
    </source>
</reference>
<dbReference type="Pfam" id="PF21012">
    <property type="entry name" value="DUF6850"/>
    <property type="match status" value="1"/>
</dbReference>
<evidence type="ECO:0000313" key="3">
    <source>
        <dbReference type="EMBL" id="KZE78245.1"/>
    </source>
</evidence>
<dbReference type="AlphaFoldDB" id="A0A161SCR3"/>
<sequence length="509" mass="58330">MKNQYRNIVGVISLLFCTVANAQDRAVPSLYESRLAQRDMGIVFGQEFYANRAYMMRYSEQSFSELSANYQSERKDAYLLQDGDGLDAFKVNTSSYQRLKGNKIIWGSASYTTQKQKNMKWNENMDRHILGPYVVGDSVGGTMKQDIYQFTGGIVKQLDRWTVGGEVSYIAKSGYREIDPRPKNTTSDLNIHLGVSYNLYRDYELGVYAKWNKYTQNSSLQFVNLLGKPIAYHLTGLGSYNYYFSSAVNMTTIYEGTGYDVGGTIAKNGGKDFLVQASFGQFSILKGFSSNPSKDMSELKTKKYTVGAIKYVDINEHRLGAKVNYLLTESRGTEYFYSKVGKLEQKIAEKELYKFVRSDIYTSLFYQYSTEVSRLVVSPSFTIEQTDEKRRDTFAKQRFTHLHYGLEIDYMRQINQTSAITVSPYLRVRNLKESTVNNIESYKSPAMTEWTLHELAVKSSNYQSYGATVRYDVKFNNIPAMFAQVQYEQTRYNINKTNSYIGMSLGVTF</sequence>
<protein>
    <recommendedName>
        <fullName evidence="2">DUF6850 domain-containing protein</fullName>
    </recommendedName>
</protein>
<dbReference type="RefSeq" id="WP_038984521.1">
    <property type="nucleotide sequence ID" value="NZ_JACAJU010000003.1"/>
</dbReference>
<keyword evidence="4" id="KW-1185">Reference proteome</keyword>
<accession>A0A161SCR3</accession>
<evidence type="ECO:0000259" key="2">
    <source>
        <dbReference type="Pfam" id="PF21012"/>
    </source>
</evidence>
<name>A0A161SCR3_9FLAO</name>